<name>A0A1M4Z1U1_9FLAO</name>
<keyword evidence="2" id="KW-1185">Reference proteome</keyword>
<dbReference type="Proteomes" id="UP000184518">
    <property type="component" value="Unassembled WGS sequence"/>
</dbReference>
<proteinExistence type="predicted"/>
<sequence>MKKYIIFSIFILILHSCATFSRKMIKDDLLIITKESVSMIDGEYDFKGYEHINSAGQKSEKIRNFAGIMDLNNSKIVDCDKVVIKSKALENRKTYELEFKLLKNDSVKYSFVYNGTLKNGLLTLSNYTSKCHGIPFLFGGCQSFQSRIGLTNQKNLLIQDYYDNSGAALFIMWAGYTINYAEKFKRIQ</sequence>
<organism evidence="1 2">
    <name type="scientific">Chryseobacterium arachidis</name>
    <dbReference type="NCBI Taxonomy" id="1416778"/>
    <lineage>
        <taxon>Bacteria</taxon>
        <taxon>Pseudomonadati</taxon>
        <taxon>Bacteroidota</taxon>
        <taxon>Flavobacteriia</taxon>
        <taxon>Flavobacteriales</taxon>
        <taxon>Weeksellaceae</taxon>
        <taxon>Chryseobacterium group</taxon>
        <taxon>Chryseobacterium</taxon>
    </lineage>
</organism>
<reference evidence="2" key="1">
    <citation type="submission" date="2016-11" db="EMBL/GenBank/DDBJ databases">
        <authorList>
            <person name="Varghese N."/>
            <person name="Submissions S."/>
        </authorList>
    </citation>
    <scope>NUCLEOTIDE SEQUENCE [LARGE SCALE GENOMIC DNA]</scope>
    <source>
        <strain evidence="2">DSM 27619</strain>
    </source>
</reference>
<accession>A0A1M4Z1U1</accession>
<dbReference type="RefSeq" id="WP_228420532.1">
    <property type="nucleotide sequence ID" value="NZ_FQUT01000003.1"/>
</dbReference>
<evidence type="ECO:0000313" key="2">
    <source>
        <dbReference type="Proteomes" id="UP000184518"/>
    </source>
</evidence>
<protein>
    <submittedName>
        <fullName evidence="1">Uncharacterized protein</fullName>
    </submittedName>
</protein>
<dbReference type="EMBL" id="FQUT01000003">
    <property type="protein sequence ID" value="SHF11935.1"/>
    <property type="molecule type" value="Genomic_DNA"/>
</dbReference>
<dbReference type="STRING" id="1416778.SAMN05443633_10329"/>
<evidence type="ECO:0000313" key="1">
    <source>
        <dbReference type="EMBL" id="SHF11935.1"/>
    </source>
</evidence>
<gene>
    <name evidence="1" type="ORF">SAMN05443633_10329</name>
</gene>
<dbReference type="AlphaFoldDB" id="A0A1M4Z1U1"/>